<keyword evidence="3 8" id="KW-0813">Transport</keyword>
<evidence type="ECO:0000313" key="10">
    <source>
        <dbReference type="Proteomes" id="UP000759537"/>
    </source>
</evidence>
<dbReference type="GO" id="GO:0006914">
    <property type="term" value="P:autophagy"/>
    <property type="evidence" value="ECO:0007669"/>
    <property type="project" value="UniProtKB-KW"/>
</dbReference>
<feature type="transmembrane region" description="Helical" evidence="8">
    <location>
        <begin position="68"/>
        <end position="90"/>
    </location>
</feature>
<comment type="caution">
    <text evidence="9">The sequence shown here is derived from an EMBL/GenBank/DDBJ whole genome shotgun (WGS) entry which is preliminary data.</text>
</comment>
<proteinExistence type="inferred from homology"/>
<reference evidence="9" key="1">
    <citation type="submission" date="2019-10" db="EMBL/GenBank/DDBJ databases">
        <authorList>
            <consortium name="DOE Joint Genome Institute"/>
            <person name="Kuo A."/>
            <person name="Miyauchi S."/>
            <person name="Kiss E."/>
            <person name="Drula E."/>
            <person name="Kohler A."/>
            <person name="Sanchez-Garcia M."/>
            <person name="Andreopoulos B."/>
            <person name="Barry K.W."/>
            <person name="Bonito G."/>
            <person name="Buee M."/>
            <person name="Carver A."/>
            <person name="Chen C."/>
            <person name="Cichocki N."/>
            <person name="Clum A."/>
            <person name="Culley D."/>
            <person name="Crous P.W."/>
            <person name="Fauchery L."/>
            <person name="Girlanda M."/>
            <person name="Hayes R."/>
            <person name="Keri Z."/>
            <person name="LaButti K."/>
            <person name="Lipzen A."/>
            <person name="Lombard V."/>
            <person name="Magnuson J."/>
            <person name="Maillard F."/>
            <person name="Morin E."/>
            <person name="Murat C."/>
            <person name="Nolan M."/>
            <person name="Ohm R."/>
            <person name="Pangilinan J."/>
            <person name="Pereira M."/>
            <person name="Perotto S."/>
            <person name="Peter M."/>
            <person name="Riley R."/>
            <person name="Sitrit Y."/>
            <person name="Stielow B."/>
            <person name="Szollosi G."/>
            <person name="Zifcakova L."/>
            <person name="Stursova M."/>
            <person name="Spatafora J.W."/>
            <person name="Tedersoo L."/>
            <person name="Vaario L.-M."/>
            <person name="Yamada A."/>
            <person name="Yan M."/>
            <person name="Wang P."/>
            <person name="Xu J."/>
            <person name="Bruns T."/>
            <person name="Baldrian P."/>
            <person name="Vilgalys R."/>
            <person name="Henrissat B."/>
            <person name="Grigoriev I.V."/>
            <person name="Hibbett D."/>
            <person name="Nagy L.G."/>
            <person name="Martin F.M."/>
        </authorList>
    </citation>
    <scope>NUCLEOTIDE SEQUENCE</scope>
    <source>
        <strain evidence="9">Prilba</strain>
    </source>
</reference>
<dbReference type="InterPro" id="IPR036259">
    <property type="entry name" value="MFS_trans_sf"/>
</dbReference>
<dbReference type="Pfam" id="PF11700">
    <property type="entry name" value="ATG22"/>
    <property type="match status" value="1"/>
</dbReference>
<dbReference type="PANTHER" id="PTHR23519:SF1">
    <property type="entry name" value="AUTOPHAGY-RELATED PROTEIN 22"/>
    <property type="match status" value="1"/>
</dbReference>
<comment type="function">
    <text evidence="8">Vacuolar effluxer which mediate the efflux of amino acids resulting from autophagic degradation. The release of autophagic amino acids allows the maintenance of protein synthesis and viability during nitrogen starvation.</text>
</comment>
<dbReference type="GO" id="GO:0032974">
    <property type="term" value="P:amino acid transmembrane export from vacuole"/>
    <property type="evidence" value="ECO:0007669"/>
    <property type="project" value="TreeGrafter"/>
</dbReference>
<feature type="transmembrane region" description="Helical" evidence="8">
    <location>
        <begin position="252"/>
        <end position="275"/>
    </location>
</feature>
<dbReference type="SUPFAM" id="SSF103473">
    <property type="entry name" value="MFS general substrate transporter"/>
    <property type="match status" value="1"/>
</dbReference>
<organism evidence="9 10">
    <name type="scientific">Russula ochroleuca</name>
    <dbReference type="NCBI Taxonomy" id="152965"/>
    <lineage>
        <taxon>Eukaryota</taxon>
        <taxon>Fungi</taxon>
        <taxon>Dikarya</taxon>
        <taxon>Basidiomycota</taxon>
        <taxon>Agaricomycotina</taxon>
        <taxon>Agaricomycetes</taxon>
        <taxon>Russulales</taxon>
        <taxon>Russulaceae</taxon>
        <taxon>Russula</taxon>
    </lineage>
</organism>
<dbReference type="InterPro" id="IPR024671">
    <property type="entry name" value="Atg22-like"/>
</dbReference>
<accession>A0A9P5MRW3</accession>
<dbReference type="Proteomes" id="UP000759537">
    <property type="component" value="Unassembled WGS sequence"/>
</dbReference>
<comment type="subcellular location">
    <subcellularLocation>
        <location evidence="1 8">Vacuole membrane</location>
        <topology evidence="1 8">Multi-pass membrane protein</topology>
    </subcellularLocation>
</comment>
<comment type="similarity">
    <text evidence="2 8">Belongs to the ATG22 family.</text>
</comment>
<keyword evidence="10" id="KW-1185">Reference proteome</keyword>
<keyword evidence="6 8" id="KW-0072">Autophagy</keyword>
<evidence type="ECO:0000313" key="9">
    <source>
        <dbReference type="EMBL" id="KAF8476445.1"/>
    </source>
</evidence>
<comment type="caution">
    <text evidence="8">Lacks conserved residue(s) required for the propagation of feature annotation.</text>
</comment>
<gene>
    <name evidence="9" type="ORF">DFH94DRAFT_683836</name>
</gene>
<reference evidence="9" key="2">
    <citation type="journal article" date="2020" name="Nat. Commun.">
        <title>Large-scale genome sequencing of mycorrhizal fungi provides insights into the early evolution of symbiotic traits.</title>
        <authorList>
            <person name="Miyauchi S."/>
            <person name="Kiss E."/>
            <person name="Kuo A."/>
            <person name="Drula E."/>
            <person name="Kohler A."/>
            <person name="Sanchez-Garcia M."/>
            <person name="Morin E."/>
            <person name="Andreopoulos B."/>
            <person name="Barry K.W."/>
            <person name="Bonito G."/>
            <person name="Buee M."/>
            <person name="Carver A."/>
            <person name="Chen C."/>
            <person name="Cichocki N."/>
            <person name="Clum A."/>
            <person name="Culley D."/>
            <person name="Crous P.W."/>
            <person name="Fauchery L."/>
            <person name="Girlanda M."/>
            <person name="Hayes R.D."/>
            <person name="Keri Z."/>
            <person name="LaButti K."/>
            <person name="Lipzen A."/>
            <person name="Lombard V."/>
            <person name="Magnuson J."/>
            <person name="Maillard F."/>
            <person name="Murat C."/>
            <person name="Nolan M."/>
            <person name="Ohm R.A."/>
            <person name="Pangilinan J."/>
            <person name="Pereira M.F."/>
            <person name="Perotto S."/>
            <person name="Peter M."/>
            <person name="Pfister S."/>
            <person name="Riley R."/>
            <person name="Sitrit Y."/>
            <person name="Stielow J.B."/>
            <person name="Szollosi G."/>
            <person name="Zifcakova L."/>
            <person name="Stursova M."/>
            <person name="Spatafora J.W."/>
            <person name="Tedersoo L."/>
            <person name="Vaario L.M."/>
            <person name="Yamada A."/>
            <person name="Yan M."/>
            <person name="Wang P."/>
            <person name="Xu J."/>
            <person name="Bruns T."/>
            <person name="Baldrian P."/>
            <person name="Vilgalys R."/>
            <person name="Dunand C."/>
            <person name="Henrissat B."/>
            <person name="Grigoriev I.V."/>
            <person name="Hibbett D."/>
            <person name="Nagy L.G."/>
            <person name="Martin F.M."/>
        </authorList>
    </citation>
    <scope>NUCLEOTIDE SEQUENCE</scope>
    <source>
        <strain evidence="9">Prilba</strain>
    </source>
</reference>
<evidence type="ECO:0000256" key="4">
    <source>
        <dbReference type="ARBA" id="ARBA00022692"/>
    </source>
</evidence>
<feature type="transmembrane region" description="Helical" evidence="8">
    <location>
        <begin position="287"/>
        <end position="306"/>
    </location>
</feature>
<feature type="transmembrane region" description="Helical" evidence="8">
    <location>
        <begin position="225"/>
        <end position="246"/>
    </location>
</feature>
<evidence type="ECO:0000256" key="5">
    <source>
        <dbReference type="ARBA" id="ARBA00022989"/>
    </source>
</evidence>
<evidence type="ECO:0000256" key="2">
    <source>
        <dbReference type="ARBA" id="ARBA00006978"/>
    </source>
</evidence>
<sequence length="336" mass="37127">MASFSLLAILANIGFGASIVVLNSYLPRLAVPSLPFLDHGDTEKLSRATLAFHHLALLSARRRVHGCAAIAIGGSGVWWALFSIPALLLLQDAGRFEEQQNAEGTEERVGLLTSEPTPEAAPVVATEWSVRREVVDAWKRSGNMSRWENIRRLRNTFRYLAAWLLLSDGFTTLTSTGLLFAKTTHHMLPSSLVHVGVLTPSAGILGTLLWPILQRRLGLMSLLRVLILLIIAASVIPLYGVIGLFAPRGTRWGLRVPAEMFVLAVYFVYICYWSSRRRPRGRSDGNIRYAFLFLVFMLWAALPVLAGVDVECGRADAHAWSPYGNEEHEVEGDAIV</sequence>
<evidence type="ECO:0000256" key="8">
    <source>
        <dbReference type="RuleBase" id="RU363073"/>
    </source>
</evidence>
<dbReference type="OrthoDB" id="192733at2759"/>
<keyword evidence="7 8" id="KW-0472">Membrane</keyword>
<evidence type="ECO:0000256" key="7">
    <source>
        <dbReference type="ARBA" id="ARBA00023136"/>
    </source>
</evidence>
<keyword evidence="4 8" id="KW-0812">Transmembrane</keyword>
<keyword evidence="8" id="KW-0926">Vacuole</keyword>
<dbReference type="GO" id="GO:0005774">
    <property type="term" value="C:vacuolar membrane"/>
    <property type="evidence" value="ECO:0007669"/>
    <property type="project" value="UniProtKB-SubCell"/>
</dbReference>
<keyword evidence="8" id="KW-0029">Amino-acid transport</keyword>
<dbReference type="InterPro" id="IPR050495">
    <property type="entry name" value="ATG22/LtaA_families"/>
</dbReference>
<evidence type="ECO:0000256" key="1">
    <source>
        <dbReference type="ARBA" id="ARBA00004128"/>
    </source>
</evidence>
<keyword evidence="5 8" id="KW-1133">Transmembrane helix</keyword>
<feature type="transmembrane region" description="Helical" evidence="8">
    <location>
        <begin position="159"/>
        <end position="180"/>
    </location>
</feature>
<dbReference type="EMBL" id="WHVB01000015">
    <property type="protein sequence ID" value="KAF8476445.1"/>
    <property type="molecule type" value="Genomic_DNA"/>
</dbReference>
<evidence type="ECO:0000256" key="3">
    <source>
        <dbReference type="ARBA" id="ARBA00022448"/>
    </source>
</evidence>
<dbReference type="AlphaFoldDB" id="A0A9P5MRW3"/>
<name>A0A9P5MRW3_9AGAM</name>
<feature type="transmembrane region" description="Helical" evidence="8">
    <location>
        <begin position="192"/>
        <end position="213"/>
    </location>
</feature>
<evidence type="ECO:0000256" key="6">
    <source>
        <dbReference type="ARBA" id="ARBA00023006"/>
    </source>
</evidence>
<protein>
    <recommendedName>
        <fullName evidence="8">Autophagy-related protein</fullName>
    </recommendedName>
</protein>
<dbReference type="PANTHER" id="PTHR23519">
    <property type="entry name" value="AUTOPHAGY-RELATED PROTEIN 22"/>
    <property type="match status" value="1"/>
</dbReference>